<sequence>MSRSDFDLLTETEKMFIRKEHENKFISDTTWMRNAVLNAEANINRKKNKRFIELFPKTHKADKEFNENAIQTILEMEEKNGKSWVDRVYKANGMKTPQKGGK</sequence>
<accession>A0A4U1D292</accession>
<dbReference type="EMBL" id="SWBM01000004">
    <property type="protein sequence ID" value="TKC15918.1"/>
    <property type="molecule type" value="Genomic_DNA"/>
</dbReference>
<organism evidence="1 2">
    <name type="scientific">Robertmurraya kyonggiensis</name>
    <dbReference type="NCBI Taxonomy" id="1037680"/>
    <lineage>
        <taxon>Bacteria</taxon>
        <taxon>Bacillati</taxon>
        <taxon>Bacillota</taxon>
        <taxon>Bacilli</taxon>
        <taxon>Bacillales</taxon>
        <taxon>Bacillaceae</taxon>
        <taxon>Robertmurraya</taxon>
    </lineage>
</organism>
<evidence type="ECO:0000313" key="1">
    <source>
        <dbReference type="EMBL" id="TKC15918.1"/>
    </source>
</evidence>
<proteinExistence type="predicted"/>
<comment type="caution">
    <text evidence="1">The sequence shown here is derived from an EMBL/GenBank/DDBJ whole genome shotgun (WGS) entry which is preliminary data.</text>
</comment>
<dbReference type="Proteomes" id="UP000307756">
    <property type="component" value="Unassembled WGS sequence"/>
</dbReference>
<name>A0A4U1D292_9BACI</name>
<evidence type="ECO:0000313" key="2">
    <source>
        <dbReference type="Proteomes" id="UP000307756"/>
    </source>
</evidence>
<protein>
    <submittedName>
        <fullName evidence="1">Phenylalanine racemase</fullName>
    </submittedName>
</protein>
<dbReference type="AlphaFoldDB" id="A0A4U1D292"/>
<reference evidence="1 2" key="1">
    <citation type="journal article" date="2011" name="J. Microbiol.">
        <title>Bacillus kyonggiensis sp. nov., isolated from soil of a lettuce field.</title>
        <authorList>
            <person name="Dong K."/>
            <person name="Lee S."/>
        </authorList>
    </citation>
    <scope>NUCLEOTIDE SEQUENCE [LARGE SCALE GENOMIC DNA]</scope>
    <source>
        <strain evidence="1 2">NB22</strain>
    </source>
</reference>
<dbReference type="OrthoDB" id="2877966at2"/>
<gene>
    <name evidence="1" type="ORF">FA727_16250</name>
</gene>
<keyword evidence="2" id="KW-1185">Reference proteome</keyword>